<protein>
    <submittedName>
        <fullName evidence="3">Uncharacterized protein</fullName>
    </submittedName>
</protein>
<accession>D9ZEI6</accession>
<keyword evidence="2" id="KW-0472">Membrane</keyword>
<keyword evidence="2" id="KW-0812">Transmembrane</keyword>
<evidence type="ECO:0000256" key="1">
    <source>
        <dbReference type="SAM" id="MobiDB-lite"/>
    </source>
</evidence>
<name>D9ZEI6_9ZZZZ</name>
<feature type="region of interest" description="Disordered" evidence="1">
    <location>
        <begin position="27"/>
        <end position="53"/>
    </location>
</feature>
<reference evidence="3" key="1">
    <citation type="journal article" date="2010" name="Genome Res.">
        <title>Functional metagenomics to mine the human gut microbiome for dietary fiber catabolic enzymes.</title>
        <authorList>
            <person name="Tasse L."/>
            <person name="Bercovici J."/>
            <person name="Pizzut-Serin S."/>
            <person name="Robe P."/>
            <person name="Tap J."/>
            <person name="Klopp C."/>
            <person name="Cantarel B.L."/>
            <person name="Coutinho P.M."/>
            <person name="Henrissat B."/>
            <person name="Leclerc M."/>
            <person name="Dore J."/>
            <person name="Monsan P."/>
            <person name="Remaud-Simeon M."/>
            <person name="Potocki-Veronese G."/>
        </authorList>
    </citation>
    <scope>NUCLEOTIDE SEQUENCE</scope>
</reference>
<proteinExistence type="predicted"/>
<organism evidence="3">
    <name type="scientific">uncultured organism</name>
    <dbReference type="NCBI Taxonomy" id="155900"/>
    <lineage>
        <taxon>unclassified sequences</taxon>
        <taxon>environmental samples</taxon>
    </lineage>
</organism>
<dbReference type="AlphaFoldDB" id="D9ZEI6"/>
<feature type="transmembrane region" description="Helical" evidence="2">
    <location>
        <begin position="70"/>
        <end position="93"/>
    </location>
</feature>
<evidence type="ECO:0000313" key="3">
    <source>
        <dbReference type="EMBL" id="ADD61731.1"/>
    </source>
</evidence>
<sequence>MKHNEPFEDDGRTVADMSGIEHDSIWLPRRRKQGHTPAQQPQQAADRPWEEDPQLTGKERLWAILGALKATLLICGVYLLGLLALLALLFTLWH</sequence>
<keyword evidence="2" id="KW-1133">Transmembrane helix</keyword>
<dbReference type="EMBL" id="GU942941">
    <property type="protein sequence ID" value="ADD61731.1"/>
    <property type="molecule type" value="Genomic_DNA"/>
</dbReference>
<evidence type="ECO:0000256" key="2">
    <source>
        <dbReference type="SAM" id="Phobius"/>
    </source>
</evidence>